<keyword evidence="3" id="KW-1185">Reference proteome</keyword>
<dbReference type="InterPro" id="IPR038670">
    <property type="entry name" value="HslJ-like_sf"/>
</dbReference>
<dbReference type="Gene3D" id="2.40.128.270">
    <property type="match status" value="2"/>
</dbReference>
<dbReference type="EMBL" id="BAAAYN010000001">
    <property type="protein sequence ID" value="GAA3381701.1"/>
    <property type="molecule type" value="Genomic_DNA"/>
</dbReference>
<accession>A0ABP6SPY9</accession>
<proteinExistence type="predicted"/>
<dbReference type="InterPro" id="IPR005184">
    <property type="entry name" value="DUF306_Meta_HslJ"/>
</dbReference>
<gene>
    <name evidence="2" type="ORF">GCM10020369_00660</name>
</gene>
<reference evidence="3" key="1">
    <citation type="journal article" date="2019" name="Int. J. Syst. Evol. Microbiol.">
        <title>The Global Catalogue of Microorganisms (GCM) 10K type strain sequencing project: providing services to taxonomists for standard genome sequencing and annotation.</title>
        <authorList>
            <consortium name="The Broad Institute Genomics Platform"/>
            <consortium name="The Broad Institute Genome Sequencing Center for Infectious Disease"/>
            <person name="Wu L."/>
            <person name="Ma J."/>
        </authorList>
    </citation>
    <scope>NUCLEOTIDE SEQUENCE [LARGE SCALE GENOMIC DNA]</scope>
    <source>
        <strain evidence="3">JCM 9458</strain>
    </source>
</reference>
<dbReference type="PANTHER" id="PTHR35535:SF2">
    <property type="entry name" value="DUF306 DOMAIN-CONTAINING PROTEIN"/>
    <property type="match status" value="1"/>
</dbReference>
<dbReference type="Pfam" id="PF03724">
    <property type="entry name" value="META"/>
    <property type="match status" value="1"/>
</dbReference>
<dbReference type="InterPro" id="IPR053147">
    <property type="entry name" value="Hsp_HslJ-like"/>
</dbReference>
<dbReference type="RefSeq" id="WP_345725853.1">
    <property type="nucleotide sequence ID" value="NZ_BAAAYN010000001.1"/>
</dbReference>
<comment type="caution">
    <text evidence="2">The sequence shown here is derived from an EMBL/GenBank/DDBJ whole genome shotgun (WGS) entry which is preliminary data.</text>
</comment>
<evidence type="ECO:0000313" key="2">
    <source>
        <dbReference type="EMBL" id="GAA3381701.1"/>
    </source>
</evidence>
<evidence type="ECO:0000313" key="3">
    <source>
        <dbReference type="Proteomes" id="UP001501676"/>
    </source>
</evidence>
<organism evidence="2 3">
    <name type="scientific">Cryptosporangium minutisporangium</name>
    <dbReference type="NCBI Taxonomy" id="113569"/>
    <lineage>
        <taxon>Bacteria</taxon>
        <taxon>Bacillati</taxon>
        <taxon>Actinomycetota</taxon>
        <taxon>Actinomycetes</taxon>
        <taxon>Cryptosporangiales</taxon>
        <taxon>Cryptosporangiaceae</taxon>
        <taxon>Cryptosporangium</taxon>
    </lineage>
</organism>
<dbReference type="PROSITE" id="PS51257">
    <property type="entry name" value="PROKAR_LIPOPROTEIN"/>
    <property type="match status" value="1"/>
</dbReference>
<dbReference type="Proteomes" id="UP001501676">
    <property type="component" value="Unassembled WGS sequence"/>
</dbReference>
<sequence>MIRTAFVVLAALVLTGCTERSDSTLTPATHAASPGTSLIGKSFEAVEVTEDGARRPLVRGTTLEVRFGADGSVEMEAGCNRLSAPVTIGRSRLDVGQIIQTDKGCRGVLHAQDDWLADFFGGDPSWRPEDTEVVLERGTTTIRLAVPPPVRPEAIVGRKWVIYGLIDSGTEGGIQPGFQPDLNFDGSYVTGDTSCAQLRAPASVGAGTIELGTVRLTSVRPCPSGGDAIHTAIMGVLGGGATLTVTLEDRTLRLMSGDKGLLLKPR</sequence>
<dbReference type="PANTHER" id="PTHR35535">
    <property type="entry name" value="HEAT SHOCK PROTEIN HSLJ"/>
    <property type="match status" value="1"/>
</dbReference>
<protein>
    <recommendedName>
        <fullName evidence="1">DUF306 domain-containing protein</fullName>
    </recommendedName>
</protein>
<name>A0ABP6SPY9_9ACTN</name>
<feature type="domain" description="DUF306" evidence="1">
    <location>
        <begin position="38"/>
        <end position="141"/>
    </location>
</feature>
<evidence type="ECO:0000259" key="1">
    <source>
        <dbReference type="Pfam" id="PF03724"/>
    </source>
</evidence>